<dbReference type="InterPro" id="IPR036188">
    <property type="entry name" value="FAD/NAD-bd_sf"/>
</dbReference>
<feature type="domain" description="Amine oxidase" evidence="6">
    <location>
        <begin position="17"/>
        <end position="497"/>
    </location>
</feature>
<dbReference type="SUPFAM" id="SSF51905">
    <property type="entry name" value="FAD/NAD(P)-binding domain"/>
    <property type="match status" value="1"/>
</dbReference>
<evidence type="ECO:0000313" key="7">
    <source>
        <dbReference type="EMBL" id="MFC0241701.1"/>
    </source>
</evidence>
<dbReference type="PANTHER" id="PTHR43734:SF7">
    <property type="entry name" value="4,4'-DIAPONEUROSPORENE OXYGENASE"/>
    <property type="match status" value="1"/>
</dbReference>
<dbReference type="RefSeq" id="WP_378388869.1">
    <property type="nucleotide sequence ID" value="NZ_JBHLWM010000005.1"/>
</dbReference>
<comment type="pathway">
    <text evidence="1 5">Carotenoid biosynthesis.</text>
</comment>
<name>A0ABV6EV08_9BRAD</name>
<evidence type="ECO:0000259" key="6">
    <source>
        <dbReference type="Pfam" id="PF01593"/>
    </source>
</evidence>
<evidence type="ECO:0000313" key="8">
    <source>
        <dbReference type="Proteomes" id="UP001589775"/>
    </source>
</evidence>
<dbReference type="InterPro" id="IPR014105">
    <property type="entry name" value="Carotenoid/retinoid_OxRdtase"/>
</dbReference>
<evidence type="ECO:0000256" key="2">
    <source>
        <dbReference type="ARBA" id="ARBA00006046"/>
    </source>
</evidence>
<organism evidence="7 8">
    <name type="scientific">Rhodopseudomonas telluris</name>
    <dbReference type="NCBI Taxonomy" id="644215"/>
    <lineage>
        <taxon>Bacteria</taxon>
        <taxon>Pseudomonadati</taxon>
        <taxon>Pseudomonadota</taxon>
        <taxon>Alphaproteobacteria</taxon>
        <taxon>Hyphomicrobiales</taxon>
        <taxon>Nitrobacteraceae</taxon>
        <taxon>Rhodopseudomonas</taxon>
    </lineage>
</organism>
<dbReference type="Proteomes" id="UP001589775">
    <property type="component" value="Unassembled WGS sequence"/>
</dbReference>
<evidence type="ECO:0000256" key="1">
    <source>
        <dbReference type="ARBA" id="ARBA00004829"/>
    </source>
</evidence>
<dbReference type="EMBL" id="JBHLWM010000005">
    <property type="protein sequence ID" value="MFC0241701.1"/>
    <property type="molecule type" value="Genomic_DNA"/>
</dbReference>
<proteinExistence type="inferred from homology"/>
<dbReference type="PANTHER" id="PTHR43734">
    <property type="entry name" value="PHYTOENE DESATURASE"/>
    <property type="match status" value="1"/>
</dbReference>
<keyword evidence="4 5" id="KW-0560">Oxidoreductase</keyword>
<comment type="similarity">
    <text evidence="2 5">Belongs to the carotenoid/retinoid oxidoreductase family.</text>
</comment>
<gene>
    <name evidence="7" type="primary">crtD</name>
    <name evidence="7" type="ORF">ACFFJ6_14530</name>
</gene>
<dbReference type="EC" id="1.3.99.27" evidence="7"/>
<reference evidence="7 8" key="1">
    <citation type="submission" date="2024-09" db="EMBL/GenBank/DDBJ databases">
        <authorList>
            <person name="Sun Q."/>
            <person name="Mori K."/>
        </authorList>
    </citation>
    <scope>NUCLEOTIDE SEQUENCE [LARGE SCALE GENOMIC DNA]</scope>
    <source>
        <strain evidence="7 8">KCTC 23279</strain>
    </source>
</reference>
<evidence type="ECO:0000256" key="3">
    <source>
        <dbReference type="ARBA" id="ARBA00022746"/>
    </source>
</evidence>
<accession>A0ABV6EV08</accession>
<dbReference type="Pfam" id="PF01593">
    <property type="entry name" value="Amino_oxidase"/>
    <property type="match status" value="1"/>
</dbReference>
<comment type="caution">
    <text evidence="7">The sequence shown here is derived from an EMBL/GenBank/DDBJ whole genome shotgun (WGS) entry which is preliminary data.</text>
</comment>
<dbReference type="NCBIfam" id="TIGR02734">
    <property type="entry name" value="crtI_fam"/>
    <property type="match status" value="1"/>
</dbReference>
<keyword evidence="3 5" id="KW-0125">Carotenoid biosynthesis</keyword>
<dbReference type="NCBIfam" id="NF045637">
    <property type="entry name" value="carotdesatCrtDProt"/>
    <property type="match status" value="1"/>
</dbReference>
<evidence type="ECO:0000256" key="5">
    <source>
        <dbReference type="RuleBase" id="RU362075"/>
    </source>
</evidence>
<sequence length="516" mass="55242">MRDLAARNRVVIVGAGVAGLTSALALSARGLDVTVVERAAAPGGKIREVGIGAARIDSGPTVFTMRWVFEELFAGAGLNFADSVKLRPLSVLARHAWDERTRLDLFADEARSVDAIGAFAGAAEARRYKQFCADGRKIYQILETPFLRATAPSLPGLATAGGIGGLIELRKIRPFTTMWNALGDYFKDPRLRQLFGRYATYCGSSPFQAPATLMLVAHVEQQGVWIIEGGMHALARALADCATRLGASIRYEQEVREIMVSGGRAAGVILANGERIESSSVIVNADVGALPGGLFGQAVQRAVPPLAPKLRSLSAMTWSMVAKTDGFPLSRHSVFFSRDYAREFTDIFGRGEVPGEPTVYICGQDRIDDTAMLGDDGGEEELLVLVNAPPIGDRKRFDQDEIARVTQRTFAVLERCGLRVEAQPDKTQVTTPEDFNRLFPATGGALYGRASHGWSASFERPGARTKVPGLYLAGGSTHPGPGVPMAALSGRAASASLLADLDAEQQRLRPAATKAT</sequence>
<protein>
    <submittedName>
        <fullName evidence="7">1-hydroxycarotenoid 3,4-desaturase CrtD</fullName>
        <ecNumber evidence="7">1.3.99.27</ecNumber>
    </submittedName>
</protein>
<dbReference type="Gene3D" id="3.50.50.60">
    <property type="entry name" value="FAD/NAD(P)-binding domain"/>
    <property type="match status" value="2"/>
</dbReference>
<dbReference type="InterPro" id="IPR002937">
    <property type="entry name" value="Amino_oxidase"/>
</dbReference>
<dbReference type="GO" id="GO:0016491">
    <property type="term" value="F:oxidoreductase activity"/>
    <property type="evidence" value="ECO:0007669"/>
    <property type="project" value="UniProtKB-KW"/>
</dbReference>
<dbReference type="InterPro" id="IPR054841">
    <property type="entry name" value="carotdesatCrtD"/>
</dbReference>
<keyword evidence="8" id="KW-1185">Reference proteome</keyword>
<evidence type="ECO:0000256" key="4">
    <source>
        <dbReference type="ARBA" id="ARBA00023002"/>
    </source>
</evidence>